<feature type="transmembrane region" description="Helical" evidence="2">
    <location>
        <begin position="47"/>
        <end position="66"/>
    </location>
</feature>
<feature type="transmembrane region" description="Helical" evidence="2">
    <location>
        <begin position="200"/>
        <end position="220"/>
    </location>
</feature>
<keyword evidence="2" id="KW-1133">Transmembrane helix</keyword>
<dbReference type="EMBL" id="JADBEK010000001">
    <property type="protein sequence ID" value="MBE1590039.1"/>
    <property type="molecule type" value="Genomic_DNA"/>
</dbReference>
<evidence type="ECO:0000313" key="3">
    <source>
        <dbReference type="EMBL" id="MBE1590039.1"/>
    </source>
</evidence>
<evidence type="ECO:0000256" key="2">
    <source>
        <dbReference type="SAM" id="Phobius"/>
    </source>
</evidence>
<sequence>MTYQSYPLDQPIPAQPPTPDAPPAEPVKATTEAEEDSGGVLDVLEKIGSVVVPAGVTLYALLYMGFKEMYSVFGITPEQAGMDQSVLFGRLLGTLLPLVLISASFIGLVIGLGWLLDLITRGWAGRVFQAVRKRPWIVAVMAAIWAGLSYLGFLYYVYTASGEHLGGGEVVFAILLGFLAYVVPFRLLRRRSIGRAGMKVLIGAFTGVGLGYLLIIQMVFGAVQVQETGQANALLDSLGFQDQWARLQDSSGKTLYDGRWMMLLGEFEGGYAFYDCDKLMTFRKFSESTILIDIQLDPDREKGFTCGTLADKDKKTG</sequence>
<protein>
    <submittedName>
        <fullName evidence="3">Uncharacterized protein</fullName>
    </submittedName>
</protein>
<keyword evidence="4" id="KW-1185">Reference proteome</keyword>
<dbReference type="Proteomes" id="UP000633509">
    <property type="component" value="Unassembled WGS sequence"/>
</dbReference>
<feature type="compositionally biased region" description="Pro residues" evidence="1">
    <location>
        <begin position="13"/>
        <end position="25"/>
    </location>
</feature>
<gene>
    <name evidence="3" type="ORF">H4W80_008297</name>
</gene>
<reference evidence="3 4" key="1">
    <citation type="submission" date="2020-10" db="EMBL/GenBank/DDBJ databases">
        <title>Sequencing the genomes of 1000 actinobacteria strains.</title>
        <authorList>
            <person name="Klenk H.-P."/>
        </authorList>
    </citation>
    <scope>NUCLEOTIDE SEQUENCE [LARGE SCALE GENOMIC DNA]</scope>
    <source>
        <strain evidence="3 4">DSM 43173</strain>
    </source>
</reference>
<feature type="transmembrane region" description="Helical" evidence="2">
    <location>
        <begin position="86"/>
        <end position="116"/>
    </location>
</feature>
<keyword evidence="2" id="KW-0472">Membrane</keyword>
<name>A0ABR9MB58_9ACTN</name>
<evidence type="ECO:0000256" key="1">
    <source>
        <dbReference type="SAM" id="MobiDB-lite"/>
    </source>
</evidence>
<feature type="region of interest" description="Disordered" evidence="1">
    <location>
        <begin position="1"/>
        <end position="36"/>
    </location>
</feature>
<feature type="transmembrane region" description="Helical" evidence="2">
    <location>
        <begin position="136"/>
        <end position="158"/>
    </location>
</feature>
<dbReference type="RefSeq" id="WP_192789965.1">
    <property type="nucleotide sequence ID" value="NZ_JADBEK010000001.1"/>
</dbReference>
<proteinExistence type="predicted"/>
<accession>A0ABR9MB58</accession>
<comment type="caution">
    <text evidence="3">The sequence shown here is derived from an EMBL/GenBank/DDBJ whole genome shotgun (WGS) entry which is preliminary data.</text>
</comment>
<keyword evidence="2" id="KW-0812">Transmembrane</keyword>
<feature type="transmembrane region" description="Helical" evidence="2">
    <location>
        <begin position="170"/>
        <end position="188"/>
    </location>
</feature>
<organism evidence="3 4">
    <name type="scientific">Nonomuraea angiospora</name>
    <dbReference type="NCBI Taxonomy" id="46172"/>
    <lineage>
        <taxon>Bacteria</taxon>
        <taxon>Bacillati</taxon>
        <taxon>Actinomycetota</taxon>
        <taxon>Actinomycetes</taxon>
        <taxon>Streptosporangiales</taxon>
        <taxon>Streptosporangiaceae</taxon>
        <taxon>Nonomuraea</taxon>
    </lineage>
</organism>
<evidence type="ECO:0000313" key="4">
    <source>
        <dbReference type="Proteomes" id="UP000633509"/>
    </source>
</evidence>